<dbReference type="EMBL" id="KZ293646">
    <property type="protein sequence ID" value="PBL00241.1"/>
    <property type="molecule type" value="Genomic_DNA"/>
</dbReference>
<gene>
    <name evidence="1" type="ORF">ARMGADRAFT_1072615</name>
</gene>
<sequence length="432" mass="48999">MDNIRFSKLPPRGWYHLMKSPRVFRPLDPDDDNHANTFPLHLCFAILHSFKESKTLKRNFDSPLVLSFEDALPFFLEHIYNDVLRMFFKFVDPSIDKLPLRQRVFVAAIKFLLHRLTLPDLPDVSNNDIHNSISAALLYIQRSRLSEEATVFIPVLEDIMLPCVVPPFNTSPHWNSVFWYTIDPYLSLAAVAPSACSLRGPQSVVDLMTSRWDEANKLDSDVACGVLSDLLSKHVPAAYTVFRKQCLQFLGSHVFHGASVSMVSTYIAGISDGAVDDATLRLHIDNLCNPHNRFAACSILATHDISSIDRTAIHKDITTLVRLCPTRDAAWDECCRRLHDLVQSDGGDFFMKQRAVFDGRRPLRADEIQVEKENIKYAIQVLEGCFNGRAPTMDPVPSDSSPVPHTASHIDRFVGWCRRRKLDGELEEKQEV</sequence>
<proteinExistence type="predicted"/>
<accession>A0A2H3E1Q0</accession>
<keyword evidence="2" id="KW-1185">Reference proteome</keyword>
<dbReference type="Proteomes" id="UP000217790">
    <property type="component" value="Unassembled WGS sequence"/>
</dbReference>
<dbReference type="OrthoDB" id="10289597at2759"/>
<organism evidence="1 2">
    <name type="scientific">Armillaria gallica</name>
    <name type="common">Bulbous honey fungus</name>
    <name type="synonym">Armillaria bulbosa</name>
    <dbReference type="NCBI Taxonomy" id="47427"/>
    <lineage>
        <taxon>Eukaryota</taxon>
        <taxon>Fungi</taxon>
        <taxon>Dikarya</taxon>
        <taxon>Basidiomycota</taxon>
        <taxon>Agaricomycotina</taxon>
        <taxon>Agaricomycetes</taxon>
        <taxon>Agaricomycetidae</taxon>
        <taxon>Agaricales</taxon>
        <taxon>Marasmiineae</taxon>
        <taxon>Physalacriaceae</taxon>
        <taxon>Armillaria</taxon>
    </lineage>
</organism>
<dbReference type="InParanoid" id="A0A2H3E1Q0"/>
<evidence type="ECO:0000313" key="2">
    <source>
        <dbReference type="Proteomes" id="UP000217790"/>
    </source>
</evidence>
<dbReference type="AlphaFoldDB" id="A0A2H3E1Q0"/>
<protein>
    <submittedName>
        <fullName evidence="1">Uncharacterized protein</fullName>
    </submittedName>
</protein>
<name>A0A2H3E1Q0_ARMGA</name>
<reference evidence="2" key="1">
    <citation type="journal article" date="2017" name="Nat. Ecol. Evol.">
        <title>Genome expansion and lineage-specific genetic innovations in the forest pathogenic fungi Armillaria.</title>
        <authorList>
            <person name="Sipos G."/>
            <person name="Prasanna A.N."/>
            <person name="Walter M.C."/>
            <person name="O'Connor E."/>
            <person name="Balint B."/>
            <person name="Krizsan K."/>
            <person name="Kiss B."/>
            <person name="Hess J."/>
            <person name="Varga T."/>
            <person name="Slot J."/>
            <person name="Riley R."/>
            <person name="Boka B."/>
            <person name="Rigling D."/>
            <person name="Barry K."/>
            <person name="Lee J."/>
            <person name="Mihaltcheva S."/>
            <person name="LaButti K."/>
            <person name="Lipzen A."/>
            <person name="Waldron R."/>
            <person name="Moloney N.M."/>
            <person name="Sperisen C."/>
            <person name="Kredics L."/>
            <person name="Vagvoelgyi C."/>
            <person name="Patrignani A."/>
            <person name="Fitzpatrick D."/>
            <person name="Nagy I."/>
            <person name="Doyle S."/>
            <person name="Anderson J.B."/>
            <person name="Grigoriev I.V."/>
            <person name="Gueldener U."/>
            <person name="Muensterkoetter M."/>
            <person name="Nagy L.G."/>
        </authorList>
    </citation>
    <scope>NUCLEOTIDE SEQUENCE [LARGE SCALE GENOMIC DNA]</scope>
    <source>
        <strain evidence="2">Ar21-2</strain>
    </source>
</reference>
<evidence type="ECO:0000313" key="1">
    <source>
        <dbReference type="EMBL" id="PBL00241.1"/>
    </source>
</evidence>